<dbReference type="Pfam" id="PF20421">
    <property type="entry name" value="DHR-2_Lobe_C"/>
    <property type="match status" value="1"/>
</dbReference>
<dbReference type="FunFam" id="1.20.58.740:FF:000001">
    <property type="entry name" value="dedicator of cytokinesis protein 9 isoform X1"/>
    <property type="match status" value="1"/>
</dbReference>
<name>A0A672N9W0_SINGR</name>
<sequence>MVIFSSGILLLNLCVCVCVCLQVKPKVIEPLDYESVLVQRKTQILSDVLRDMLQFPIDDFQVRTSVYLYTSSSQTICSPLSIHSVICIKTYNSDWHVVNYKHEDYSGDFRHLPNKVPRPEKLASHVFEVDEDADKEEVRGSFKRRYFHLTQLGDGSYNLNFYKDEKISKEPKGTIFLDSCMGVIQNSKVRRFAFELKMQDKSTYLLAADGEGEMDDWINTLNKILHSSFELAMQERRNGELHDDDELGKTDISPGNFQDSFQVLDIESKMRSETRLKLFTLDSDTQKLDLSGIEPDVKQFEEKFGKRVLVSCNDLSFNLQSCVAENEEGPTTNVEPFFVVLSLFDVQNSRKISADFHVDLNHPLVRSMIPPPRPNNPFSEGVFSVTCPHPDIFLVARIEKVLQGGITHCAEPYMKSSDSSKVAQKVLKNAKMACSRLGQYRMPFAWAARPVFKDASGTLDKSARFSALYRQDSNKLSEEDLFKLLADFRKPEKMAKLPVILGNLDVTIDNVPPDVANCVTPSYIPVRPFESNGPSTGVLLEVEEFVPCIAKCSQPFTTYNNHLYVYPKHLKYDNQKSFAKARNIAVCVEFRESDEEDAQPLKCIYGCPGGPLFTKHANAAVLHHQQNPEFYDEIKIELPTQLHEKHHLLFTFYHISCDSSTKKRDIVETPVGSAWLPLLKDGRVVMSEQHISVASNLPNGYLSCQEGVSKVNPLCTHVFSPPQDQHLHNFFHHFQSMQSGATHPTEGELVKYLKSLHAMEGHVMINFLPTILNQLVHVLTSTSNEDVAVNTTRVMVHIVAQCHEEGLEHYLRSYVKYVFKTESYSTNYSKTVHEELAKAMTSILKPSTDFLTSNKLLKYSWYFFEALVKSMAQYLMESGKVKLSRNQRFTASFHHAVETLVNMLMPHITQKYKDNLDAARNADHSLAVFIKTLYEFKFEFLRVVCNHEHYVPLNLPMPFGKGRIQRFQDLQLDYSLTDDFCRNHFLVGLLLREVCGALQEFGEVRQIAIQVLKSLMIKHTFDDRYASKSQQARLATLYLPLFGLLNPYISTCHLSAISPQNGRDEHLASISTVTPQKPVGNLENSLHKDVFGVISGTASPHTSMPNIGSVRHADSRGSLVSTDSGNSIPEKTSSFDKTQSASALGSSMLRCDKLDREEIKNLLMCFLHVLKSMSEDALFTYWNKATTSELMDFFTLVEVCLHQFRYMGKRFIDGVGFMAPDRKSLTLPVSRNRGGVMHTRLQQLGSLENAHTFNHTYCHGDADTCLLEANVSTEVCLTVLDILSVFIMGFKTQLCADLGHNPLMKKVFQVHLCFLQIPQSEMALKQVFTSLRTFVYKFPCTFFDGRADMCACLCYEILKCCNSKLSSIRSDAAHLLYFLMKSNFEYNGRKSFVRTHLQVVIAVSQLIADVIGIGGTRFQQSLSIINNCANSDKTVKHTAFPSDVKDLTKRIRTVLMATEQMKEHEKDPEMLVDLQYSLAKSYTSTPELRKTWLDSMAKIHVKNGDLSEASWPSLVAEYLKRKVLMELLEACADGLWKAERYELISDIYKLIIPIYEQRRDFEKLAHLYDTLHRAYTKVMEVMHSGKRLLGTFFRVAFFGQVRQCNGSKNNDLWDRLLKLRCKNIGCLKKKNQSPPKLYKSPHLHMKNYCIHLMSMCSFFSNFSVSATHCFPYVKKRIAVMYQHHTDLSPIEVAIDEMSGKVAELRALCATIEVDMIRLQLKLQGSISVQVNAGPLAYARAFLDDACAKKYPDNKVKQLKEVFRQFVEACGQALAVNERLIKEDQQEYHDEMKASYKDLARELSHIMHEQISAVEGGTKSSLSDSLHIFNAISGTPSGTTLHGMPSSASTM</sequence>
<feature type="domain" description="PH" evidence="6">
    <location>
        <begin position="141"/>
        <end position="226"/>
    </location>
</feature>
<evidence type="ECO:0000313" key="10">
    <source>
        <dbReference type="Proteomes" id="UP000472262"/>
    </source>
</evidence>
<dbReference type="SMART" id="SM00233">
    <property type="entry name" value="PH"/>
    <property type="match status" value="1"/>
</dbReference>
<dbReference type="InterPro" id="IPR016024">
    <property type="entry name" value="ARM-type_fold"/>
</dbReference>
<protein>
    <submittedName>
        <fullName evidence="9">Dedicator of cytokinesis protein 9-like</fullName>
    </submittedName>
</protein>
<dbReference type="InterPro" id="IPR021816">
    <property type="entry name" value="DOCK_C/D_N"/>
</dbReference>
<feature type="domain" description="C2 DOCK-type" evidence="7">
    <location>
        <begin position="560"/>
        <end position="737"/>
    </location>
</feature>
<dbReference type="InterPro" id="IPR011993">
    <property type="entry name" value="PH-like_dom_sf"/>
</dbReference>
<evidence type="ECO:0000313" key="9">
    <source>
        <dbReference type="Ensembl" id="ENSSGRP00000048027.1"/>
    </source>
</evidence>
<evidence type="ECO:0000259" key="8">
    <source>
        <dbReference type="PROSITE" id="PS51651"/>
    </source>
</evidence>
<proteinExistence type="inferred from homology"/>
<dbReference type="SUPFAM" id="SSF48371">
    <property type="entry name" value="ARM repeat"/>
    <property type="match status" value="1"/>
</dbReference>
<feature type="domain" description="DOCKER" evidence="8">
    <location>
        <begin position="1462"/>
        <end position="1811"/>
    </location>
</feature>
<dbReference type="SUPFAM" id="SSF50729">
    <property type="entry name" value="PH domain-like"/>
    <property type="match status" value="1"/>
</dbReference>
<dbReference type="Pfam" id="PF00169">
    <property type="entry name" value="PH"/>
    <property type="match status" value="1"/>
</dbReference>
<dbReference type="PROSITE" id="PS51651">
    <property type="entry name" value="DOCKER"/>
    <property type="match status" value="1"/>
</dbReference>
<gene>
    <name evidence="9" type="primary">LOC107584812</name>
</gene>
<keyword evidence="5" id="KW-0732">Signal</keyword>
<dbReference type="PANTHER" id="PTHR23317">
    <property type="entry name" value="DEDICATOR OF CYTOKINESIS DOCK"/>
    <property type="match status" value="1"/>
</dbReference>
<evidence type="ECO:0000256" key="5">
    <source>
        <dbReference type="SAM" id="SignalP"/>
    </source>
</evidence>
<evidence type="ECO:0000256" key="3">
    <source>
        <dbReference type="PROSITE-ProRule" id="PRU00983"/>
    </source>
</evidence>
<dbReference type="PROSITE" id="PS51650">
    <property type="entry name" value="C2_DOCK"/>
    <property type="match status" value="1"/>
</dbReference>
<comment type="similarity">
    <text evidence="3">Belongs to the DOCK family.</text>
</comment>
<dbReference type="InterPro" id="IPR043161">
    <property type="entry name" value="DOCK_C_lobe_A"/>
</dbReference>
<dbReference type="Pfam" id="PF11878">
    <property type="entry name" value="DOCK_C-D_N"/>
    <property type="match status" value="1"/>
</dbReference>
<dbReference type="Pfam" id="PF06920">
    <property type="entry name" value="DHR-2_Lobe_A"/>
    <property type="match status" value="2"/>
</dbReference>
<reference evidence="9" key="2">
    <citation type="submission" date="2025-09" db="UniProtKB">
        <authorList>
            <consortium name="Ensembl"/>
        </authorList>
    </citation>
    <scope>IDENTIFICATION</scope>
</reference>
<dbReference type="Gene3D" id="1.20.58.740">
    <property type="match status" value="1"/>
</dbReference>
<dbReference type="CDD" id="cd13267">
    <property type="entry name" value="PH_DOCK-D"/>
    <property type="match status" value="1"/>
</dbReference>
<evidence type="ECO:0000256" key="1">
    <source>
        <dbReference type="ARBA" id="ARBA00022553"/>
    </source>
</evidence>
<dbReference type="Gene3D" id="1.25.40.410">
    <property type="match status" value="1"/>
</dbReference>
<dbReference type="PROSITE" id="PS50003">
    <property type="entry name" value="PH_DOMAIN"/>
    <property type="match status" value="1"/>
</dbReference>
<evidence type="ECO:0000256" key="2">
    <source>
        <dbReference type="ARBA" id="ARBA00022658"/>
    </source>
</evidence>
<dbReference type="InterPro" id="IPR027357">
    <property type="entry name" value="DOCKER_dom"/>
</dbReference>
<dbReference type="Proteomes" id="UP000472262">
    <property type="component" value="Unassembled WGS sequence"/>
</dbReference>
<dbReference type="Pfam" id="PF14429">
    <property type="entry name" value="DOCK-C2"/>
    <property type="match status" value="1"/>
</dbReference>
<dbReference type="InterPro" id="IPR027007">
    <property type="entry name" value="C2_DOCK-type_domain"/>
</dbReference>
<dbReference type="GO" id="GO:0005085">
    <property type="term" value="F:guanyl-nucleotide exchange factor activity"/>
    <property type="evidence" value="ECO:0007669"/>
    <property type="project" value="UniProtKB-KW"/>
</dbReference>
<dbReference type="InterPro" id="IPR026791">
    <property type="entry name" value="DOCK"/>
</dbReference>
<dbReference type="InterPro" id="IPR046769">
    <property type="entry name" value="DOCKER_Lobe_A"/>
</dbReference>
<dbReference type="Gene3D" id="2.30.29.30">
    <property type="entry name" value="Pleckstrin-homology domain (PH domain)/Phosphotyrosine-binding domain (PTB)"/>
    <property type="match status" value="1"/>
</dbReference>
<dbReference type="PANTHER" id="PTHR23317:SF77">
    <property type="entry name" value="DEDICATOR OF CYTOKINESIS PROTEIN 9"/>
    <property type="match status" value="1"/>
</dbReference>
<reference evidence="9" key="1">
    <citation type="submission" date="2025-08" db="UniProtKB">
        <authorList>
            <consortium name="Ensembl"/>
        </authorList>
    </citation>
    <scope>IDENTIFICATION</scope>
</reference>
<dbReference type="Ensembl" id="ENSSGRT00000051344.1">
    <property type="protein sequence ID" value="ENSSGRP00000048027.1"/>
    <property type="gene ID" value="ENSSGRG00000017986.1"/>
</dbReference>
<evidence type="ECO:0000259" key="7">
    <source>
        <dbReference type="PROSITE" id="PS51650"/>
    </source>
</evidence>
<keyword evidence="10" id="KW-1185">Reference proteome</keyword>
<keyword evidence="1" id="KW-0597">Phosphoprotein</keyword>
<keyword evidence="2" id="KW-0344">Guanine-nucleotide releasing factor</keyword>
<feature type="region of interest" description="Disordered" evidence="4">
    <location>
        <begin position="1115"/>
        <end position="1136"/>
    </location>
</feature>
<dbReference type="InterPro" id="IPR001849">
    <property type="entry name" value="PH_domain"/>
</dbReference>
<evidence type="ECO:0000256" key="4">
    <source>
        <dbReference type="SAM" id="MobiDB-lite"/>
    </source>
</evidence>
<dbReference type="InterPro" id="IPR037809">
    <property type="entry name" value="C2_Dock-D"/>
</dbReference>
<feature type="chain" id="PRO_5025538153" evidence="5">
    <location>
        <begin position="21"/>
        <end position="1850"/>
    </location>
</feature>
<feature type="compositionally biased region" description="Polar residues" evidence="4">
    <location>
        <begin position="1118"/>
        <end position="1136"/>
    </location>
</feature>
<accession>A0A672N9W0</accession>
<dbReference type="InterPro" id="IPR046773">
    <property type="entry name" value="DOCKER_Lobe_C"/>
</dbReference>
<dbReference type="InterPro" id="IPR035892">
    <property type="entry name" value="C2_domain_sf"/>
</dbReference>
<evidence type="ECO:0000259" key="6">
    <source>
        <dbReference type="PROSITE" id="PS50003"/>
    </source>
</evidence>
<organism evidence="9 10">
    <name type="scientific">Sinocyclocheilus grahami</name>
    <name type="common">Dianchi golden-line fish</name>
    <name type="synonym">Barbus grahami</name>
    <dbReference type="NCBI Taxonomy" id="75366"/>
    <lineage>
        <taxon>Eukaryota</taxon>
        <taxon>Metazoa</taxon>
        <taxon>Chordata</taxon>
        <taxon>Craniata</taxon>
        <taxon>Vertebrata</taxon>
        <taxon>Euteleostomi</taxon>
        <taxon>Actinopterygii</taxon>
        <taxon>Neopterygii</taxon>
        <taxon>Teleostei</taxon>
        <taxon>Ostariophysi</taxon>
        <taxon>Cypriniformes</taxon>
        <taxon>Cyprinidae</taxon>
        <taxon>Cyprininae</taxon>
        <taxon>Sinocyclocheilus</taxon>
    </lineage>
</organism>
<dbReference type="GO" id="GO:0007264">
    <property type="term" value="P:small GTPase-mediated signal transduction"/>
    <property type="evidence" value="ECO:0007669"/>
    <property type="project" value="InterPro"/>
</dbReference>
<feature type="signal peptide" evidence="5">
    <location>
        <begin position="1"/>
        <end position="20"/>
    </location>
</feature>
<dbReference type="InterPro" id="IPR043162">
    <property type="entry name" value="DOCK_C_lobe_C"/>
</dbReference>
<dbReference type="Gene3D" id="2.60.40.150">
    <property type="entry name" value="C2 domain"/>
    <property type="match status" value="1"/>
</dbReference>
<dbReference type="CDD" id="cd08697">
    <property type="entry name" value="C2_Dock-D"/>
    <property type="match status" value="1"/>
</dbReference>